<dbReference type="EMBL" id="CP060436">
    <property type="protein sequence ID" value="QPM91044.1"/>
    <property type="molecule type" value="Genomic_DNA"/>
</dbReference>
<sequence>MRPEKGDAVISVCANCEGGVALYEALGALVGDEPLRLVPCMNACAQGGALAIREPGREAYLFGGVSAAMAPDLVTFLRLYRAAPKGRIEDARPMGALRHCLIGRIPA</sequence>
<dbReference type="AlphaFoldDB" id="A0A418SDT0"/>
<dbReference type="CDD" id="cd02980">
    <property type="entry name" value="TRX_Fd_family"/>
    <property type="match status" value="1"/>
</dbReference>
<evidence type="ECO:0008006" key="3">
    <source>
        <dbReference type="Google" id="ProtNLM"/>
    </source>
</evidence>
<dbReference type="Proteomes" id="UP000283786">
    <property type="component" value="Chromosome"/>
</dbReference>
<dbReference type="Pfam" id="PF07845">
    <property type="entry name" value="DUF1636"/>
    <property type="match status" value="1"/>
</dbReference>
<evidence type="ECO:0000313" key="1">
    <source>
        <dbReference type="EMBL" id="QPM91044.1"/>
    </source>
</evidence>
<keyword evidence="2" id="KW-1185">Reference proteome</keyword>
<evidence type="ECO:0000313" key="2">
    <source>
        <dbReference type="Proteomes" id="UP000283786"/>
    </source>
</evidence>
<reference evidence="1 2" key="1">
    <citation type="submission" date="2020-08" db="EMBL/GenBank/DDBJ databases">
        <title>Genome sequence of Rhodobacteraceae bacterium Lw-13e.</title>
        <authorList>
            <person name="Poehlein A."/>
            <person name="Wolter L."/>
            <person name="Daniel R."/>
            <person name="Brinkhoff T."/>
        </authorList>
    </citation>
    <scope>NUCLEOTIDE SEQUENCE [LARGE SCALE GENOMIC DNA]</scope>
    <source>
        <strain evidence="1 2">Lw-13e</strain>
    </source>
</reference>
<dbReference type="SUPFAM" id="SSF52833">
    <property type="entry name" value="Thioredoxin-like"/>
    <property type="match status" value="1"/>
</dbReference>
<protein>
    <recommendedName>
        <fullName evidence="3">Metal-binding protein</fullName>
    </recommendedName>
</protein>
<dbReference type="KEGG" id="palw:PSAL_022870"/>
<accession>A0A418SDT0</accession>
<gene>
    <name evidence="1" type="ORF">PSAL_022870</name>
</gene>
<proteinExistence type="predicted"/>
<dbReference type="RefSeq" id="WP_196222846.1">
    <property type="nucleotide sequence ID" value="NZ_CP060436.1"/>
</dbReference>
<dbReference type="InterPro" id="IPR036249">
    <property type="entry name" value="Thioredoxin-like_sf"/>
</dbReference>
<name>A0A418SDT0_9RHOB</name>
<dbReference type="InterPro" id="IPR012863">
    <property type="entry name" value="DUF1636"/>
</dbReference>
<organism evidence="1 2">
    <name type="scientific">Pseudooceanicola algae</name>
    <dbReference type="NCBI Taxonomy" id="1537215"/>
    <lineage>
        <taxon>Bacteria</taxon>
        <taxon>Pseudomonadati</taxon>
        <taxon>Pseudomonadota</taxon>
        <taxon>Alphaproteobacteria</taxon>
        <taxon>Rhodobacterales</taxon>
        <taxon>Paracoccaceae</taxon>
        <taxon>Pseudooceanicola</taxon>
    </lineage>
</organism>